<keyword evidence="12" id="KW-1185">Reference proteome</keyword>
<evidence type="ECO:0000256" key="9">
    <source>
        <dbReference type="RuleBase" id="RU363032"/>
    </source>
</evidence>
<dbReference type="Proteomes" id="UP000199569">
    <property type="component" value="Unassembled WGS sequence"/>
</dbReference>
<feature type="transmembrane region" description="Helical" evidence="9">
    <location>
        <begin position="151"/>
        <end position="172"/>
    </location>
</feature>
<feature type="transmembrane region" description="Helical" evidence="9">
    <location>
        <begin position="42"/>
        <end position="60"/>
    </location>
</feature>
<keyword evidence="5 9" id="KW-0812">Transmembrane</keyword>
<dbReference type="Gene3D" id="1.10.3720.10">
    <property type="entry name" value="MetI-like"/>
    <property type="match status" value="2"/>
</dbReference>
<evidence type="ECO:0000256" key="4">
    <source>
        <dbReference type="ARBA" id="ARBA00022475"/>
    </source>
</evidence>
<feature type="transmembrane region" description="Helical" evidence="9">
    <location>
        <begin position="384"/>
        <end position="409"/>
    </location>
</feature>
<feature type="domain" description="ABC transmembrane type-1" evidence="10">
    <location>
        <begin position="109"/>
        <end position="406"/>
    </location>
</feature>
<evidence type="ECO:0000256" key="3">
    <source>
        <dbReference type="ARBA" id="ARBA00022448"/>
    </source>
</evidence>
<dbReference type="STRING" id="549386.SAMN02927923_03875"/>
<dbReference type="OrthoDB" id="9808531at2"/>
<feature type="transmembrane region" description="Helical" evidence="9">
    <location>
        <begin position="203"/>
        <end position="220"/>
    </location>
</feature>
<keyword evidence="7 9" id="KW-1133">Transmembrane helix</keyword>
<dbReference type="InterPro" id="IPR000515">
    <property type="entry name" value="MetI-like"/>
</dbReference>
<comment type="similarity">
    <text evidence="2">Belongs to the binding-protein-dependent transport system permease family. HisMQ subfamily.</text>
</comment>
<keyword evidence="6" id="KW-0029">Amino-acid transport</keyword>
<evidence type="ECO:0000256" key="7">
    <source>
        <dbReference type="ARBA" id="ARBA00022989"/>
    </source>
</evidence>
<accession>A0A1G5L5J1</accession>
<evidence type="ECO:0000259" key="10">
    <source>
        <dbReference type="PROSITE" id="PS50928"/>
    </source>
</evidence>
<evidence type="ECO:0000313" key="11">
    <source>
        <dbReference type="EMBL" id="SCZ07520.1"/>
    </source>
</evidence>
<evidence type="ECO:0000256" key="1">
    <source>
        <dbReference type="ARBA" id="ARBA00004429"/>
    </source>
</evidence>
<feature type="transmembrane region" description="Helical" evidence="9">
    <location>
        <begin position="360"/>
        <end position="378"/>
    </location>
</feature>
<evidence type="ECO:0000256" key="8">
    <source>
        <dbReference type="ARBA" id="ARBA00023136"/>
    </source>
</evidence>
<evidence type="ECO:0000256" key="5">
    <source>
        <dbReference type="ARBA" id="ARBA00022692"/>
    </source>
</evidence>
<dbReference type="EMBL" id="FMVJ01000014">
    <property type="protein sequence ID" value="SCZ07520.1"/>
    <property type="molecule type" value="Genomic_DNA"/>
</dbReference>
<keyword evidence="4" id="KW-1003">Cell membrane</keyword>
<feature type="transmembrane region" description="Helical" evidence="9">
    <location>
        <begin position="104"/>
        <end position="130"/>
    </location>
</feature>
<proteinExistence type="inferred from homology"/>
<reference evidence="11 12" key="1">
    <citation type="submission" date="2016-10" db="EMBL/GenBank/DDBJ databases">
        <authorList>
            <person name="de Groot N.N."/>
        </authorList>
    </citation>
    <scope>NUCLEOTIDE SEQUENCE [LARGE SCALE GENOMIC DNA]</scope>
    <source>
        <strain evidence="11 12">CGMCC 1.7666</strain>
    </source>
</reference>
<comment type="subcellular location">
    <subcellularLocation>
        <location evidence="1">Cell inner membrane</location>
        <topology evidence="1">Multi-pass membrane protein</topology>
    </subcellularLocation>
    <subcellularLocation>
        <location evidence="9">Cell membrane</location>
        <topology evidence="9">Multi-pass membrane protein</topology>
    </subcellularLocation>
</comment>
<name>A0A1G5L5J1_9HYPH</name>
<dbReference type="PROSITE" id="PS50928">
    <property type="entry name" value="ABC_TM1"/>
    <property type="match status" value="1"/>
</dbReference>
<evidence type="ECO:0000313" key="12">
    <source>
        <dbReference type="Proteomes" id="UP000199569"/>
    </source>
</evidence>
<dbReference type="PANTHER" id="PTHR30614">
    <property type="entry name" value="MEMBRANE COMPONENT OF AMINO ACID ABC TRANSPORTER"/>
    <property type="match status" value="1"/>
</dbReference>
<evidence type="ECO:0000256" key="2">
    <source>
        <dbReference type="ARBA" id="ARBA00010072"/>
    </source>
</evidence>
<dbReference type="GO" id="GO:0006865">
    <property type="term" value="P:amino acid transport"/>
    <property type="evidence" value="ECO:0007669"/>
    <property type="project" value="UniProtKB-KW"/>
</dbReference>
<dbReference type="NCBIfam" id="TIGR01726">
    <property type="entry name" value="HEQRo_perm_3TM"/>
    <property type="match status" value="1"/>
</dbReference>
<dbReference type="GO" id="GO:0043190">
    <property type="term" value="C:ATP-binding cassette (ABC) transporter complex"/>
    <property type="evidence" value="ECO:0007669"/>
    <property type="project" value="InterPro"/>
</dbReference>
<dbReference type="SUPFAM" id="SSF161098">
    <property type="entry name" value="MetI-like"/>
    <property type="match status" value="2"/>
</dbReference>
<keyword evidence="3 9" id="KW-0813">Transport</keyword>
<evidence type="ECO:0000256" key="6">
    <source>
        <dbReference type="ARBA" id="ARBA00022970"/>
    </source>
</evidence>
<keyword evidence="8 9" id="KW-0472">Membrane</keyword>
<sequence length="418" mass="45024">MNTGEDGLNKPAVRGFSSVQTVVSQTSPPKKSFLYDPKVRGIFYQVLLVAIVSYLFYVAATNAIENLQRAKIASGFGFLENTAGFDISQSLIQFSAAGSTYGDAFIVGLLNTLIVSAIGIFFTTILGFLIGIARLSKNWMVAKVAMVYVEVLRNVPLLVQLLFWYIAVLGSLPHPRDSINMGAGFYLNARGLFMPSPVYASDIWAIPAALLIGLIGTFLYRRWAKAKQEKTGEQSPVGLVTLGLVLGLPILTWVVLAIVGANPISFELPRKGTFNLTGGMQILPEFVALLLGLTTYTAAFIAEVVRAGILAVSKGQTEAAGSLGLKPGQILRLVVIPQAMRVIVPPLTSQYLNLTKNSSLAVAIGYPDLVQVFMGTVLNQTGQAIEVIVITMGVYLTISLVTSAVMNIYNRRVAIVER</sequence>
<feature type="transmembrane region" description="Helical" evidence="9">
    <location>
        <begin position="286"/>
        <end position="305"/>
    </location>
</feature>
<dbReference type="Pfam" id="PF00528">
    <property type="entry name" value="BPD_transp_1"/>
    <property type="match status" value="1"/>
</dbReference>
<dbReference type="InterPro" id="IPR035906">
    <property type="entry name" value="MetI-like_sf"/>
</dbReference>
<dbReference type="AlphaFoldDB" id="A0A1G5L5J1"/>
<protein>
    <submittedName>
        <fullName evidence="11">General L-amino acid transport system permease protein</fullName>
    </submittedName>
</protein>
<gene>
    <name evidence="11" type="ORF">SAMN02927923_03875</name>
</gene>
<dbReference type="PANTHER" id="PTHR30614:SF37">
    <property type="entry name" value="AMINO-ACID ABC TRANSPORTER PERMEASE PROTEIN YHDX-RELATED"/>
    <property type="match status" value="1"/>
</dbReference>
<dbReference type="InterPro" id="IPR010065">
    <property type="entry name" value="AA_ABC_transptr_permease_3TM"/>
</dbReference>
<feature type="transmembrane region" description="Helical" evidence="9">
    <location>
        <begin position="241"/>
        <end position="266"/>
    </location>
</feature>
<dbReference type="CDD" id="cd06261">
    <property type="entry name" value="TM_PBP2"/>
    <property type="match status" value="1"/>
</dbReference>
<dbReference type="GO" id="GO:0022857">
    <property type="term" value="F:transmembrane transporter activity"/>
    <property type="evidence" value="ECO:0007669"/>
    <property type="project" value="InterPro"/>
</dbReference>
<dbReference type="InterPro" id="IPR043429">
    <property type="entry name" value="ArtM/GltK/GlnP/TcyL/YhdX-like"/>
</dbReference>
<organism evidence="11 12">
    <name type="scientific">Microvirga guangxiensis</name>
    <dbReference type="NCBI Taxonomy" id="549386"/>
    <lineage>
        <taxon>Bacteria</taxon>
        <taxon>Pseudomonadati</taxon>
        <taxon>Pseudomonadota</taxon>
        <taxon>Alphaproteobacteria</taxon>
        <taxon>Hyphomicrobiales</taxon>
        <taxon>Methylobacteriaceae</taxon>
        <taxon>Microvirga</taxon>
    </lineage>
</organism>